<dbReference type="AlphaFoldDB" id="A0A087U9R3"/>
<dbReference type="Proteomes" id="UP000054359">
    <property type="component" value="Unassembled WGS sequence"/>
</dbReference>
<dbReference type="EMBL" id="KK118872">
    <property type="protein sequence ID" value="KFM74102.1"/>
    <property type="molecule type" value="Genomic_DNA"/>
</dbReference>
<feature type="non-terminal residue" evidence="1">
    <location>
        <position position="74"/>
    </location>
</feature>
<sequence>MVARTSFRMPAKPNESSYLKPLRLQGVIEEIILEGLLQPVGHPGTTLGPSQYKDDTFVNGLTDFKLKIKENIQI</sequence>
<accession>A0A087U9R3</accession>
<reference evidence="1 2" key="1">
    <citation type="submission" date="2013-11" db="EMBL/GenBank/DDBJ databases">
        <title>Genome sequencing of Stegodyphus mimosarum.</title>
        <authorList>
            <person name="Bechsgaard J."/>
        </authorList>
    </citation>
    <scope>NUCLEOTIDE SEQUENCE [LARGE SCALE GENOMIC DNA]</scope>
</reference>
<keyword evidence="2" id="KW-1185">Reference proteome</keyword>
<protein>
    <submittedName>
        <fullName evidence="1">Uncharacterized protein</fullName>
    </submittedName>
</protein>
<evidence type="ECO:0000313" key="2">
    <source>
        <dbReference type="Proteomes" id="UP000054359"/>
    </source>
</evidence>
<evidence type="ECO:0000313" key="1">
    <source>
        <dbReference type="EMBL" id="KFM74102.1"/>
    </source>
</evidence>
<organism evidence="1 2">
    <name type="scientific">Stegodyphus mimosarum</name>
    <name type="common">African social velvet spider</name>
    <dbReference type="NCBI Taxonomy" id="407821"/>
    <lineage>
        <taxon>Eukaryota</taxon>
        <taxon>Metazoa</taxon>
        <taxon>Ecdysozoa</taxon>
        <taxon>Arthropoda</taxon>
        <taxon>Chelicerata</taxon>
        <taxon>Arachnida</taxon>
        <taxon>Araneae</taxon>
        <taxon>Araneomorphae</taxon>
        <taxon>Entelegynae</taxon>
        <taxon>Eresoidea</taxon>
        <taxon>Eresidae</taxon>
        <taxon>Stegodyphus</taxon>
    </lineage>
</organism>
<proteinExistence type="predicted"/>
<gene>
    <name evidence="1" type="ORF">X975_07212</name>
</gene>
<name>A0A087U9R3_STEMI</name>